<dbReference type="GO" id="GO:0031119">
    <property type="term" value="P:tRNA pseudouridine synthesis"/>
    <property type="evidence" value="ECO:0000318"/>
    <property type="project" value="GO_Central"/>
</dbReference>
<keyword evidence="2" id="KW-0819">tRNA processing</keyword>
<dbReference type="GO" id="GO:0005634">
    <property type="term" value="C:nucleus"/>
    <property type="evidence" value="ECO:0000318"/>
    <property type="project" value="GO_Central"/>
</dbReference>
<dbReference type="Pfam" id="PF02992">
    <property type="entry name" value="Transposase_21"/>
    <property type="match status" value="1"/>
</dbReference>
<dbReference type="Gene3D" id="3.30.70.660">
    <property type="entry name" value="Pseudouridine synthase I, catalytic domain, C-terminal subdomain"/>
    <property type="match status" value="1"/>
</dbReference>
<protein>
    <recommendedName>
        <fullName evidence="4">Pseudouridine synthase I TruA alpha/beta domain-containing protein</fullName>
    </recommendedName>
</protein>
<dbReference type="InterPro" id="IPR020103">
    <property type="entry name" value="PsdUridine_synth_cat_dom_sf"/>
</dbReference>
<evidence type="ECO:0000313" key="6">
    <source>
        <dbReference type="Proteomes" id="UP000222542"/>
    </source>
</evidence>
<reference evidence="5 6" key="1">
    <citation type="journal article" date="2014" name="Nat. Genet.">
        <title>Genome sequence of the hot pepper provides insights into the evolution of pungency in Capsicum species.</title>
        <authorList>
            <person name="Kim S."/>
            <person name="Park M."/>
            <person name="Yeom S.I."/>
            <person name="Kim Y.M."/>
            <person name="Lee J.M."/>
            <person name="Lee H.A."/>
            <person name="Seo E."/>
            <person name="Choi J."/>
            <person name="Cheong K."/>
            <person name="Kim K.T."/>
            <person name="Jung K."/>
            <person name="Lee G.W."/>
            <person name="Oh S.K."/>
            <person name="Bae C."/>
            <person name="Kim S.B."/>
            <person name="Lee H.Y."/>
            <person name="Kim S.Y."/>
            <person name="Kim M.S."/>
            <person name="Kang B.C."/>
            <person name="Jo Y.D."/>
            <person name="Yang H.B."/>
            <person name="Jeong H.J."/>
            <person name="Kang W.H."/>
            <person name="Kwon J.K."/>
            <person name="Shin C."/>
            <person name="Lim J.Y."/>
            <person name="Park J.H."/>
            <person name="Huh J.H."/>
            <person name="Kim J.S."/>
            <person name="Kim B.D."/>
            <person name="Cohen O."/>
            <person name="Paran I."/>
            <person name="Suh M.C."/>
            <person name="Lee S.B."/>
            <person name="Kim Y.K."/>
            <person name="Shin Y."/>
            <person name="Noh S.J."/>
            <person name="Park J."/>
            <person name="Seo Y.S."/>
            <person name="Kwon S.Y."/>
            <person name="Kim H.A."/>
            <person name="Park J.M."/>
            <person name="Kim H.J."/>
            <person name="Choi S.B."/>
            <person name="Bosland P.W."/>
            <person name="Reeves G."/>
            <person name="Jo S.H."/>
            <person name="Lee B.W."/>
            <person name="Cho H.T."/>
            <person name="Choi H.S."/>
            <person name="Lee M.S."/>
            <person name="Yu Y."/>
            <person name="Do Choi Y."/>
            <person name="Park B.S."/>
            <person name="van Deynze A."/>
            <person name="Ashrafi H."/>
            <person name="Hill T."/>
            <person name="Kim W.T."/>
            <person name="Pai H.S."/>
            <person name="Ahn H.K."/>
            <person name="Yeam I."/>
            <person name="Giovannoni J.J."/>
            <person name="Rose J.K."/>
            <person name="Sorensen I."/>
            <person name="Lee S.J."/>
            <person name="Kim R.W."/>
            <person name="Choi I.Y."/>
            <person name="Choi B.S."/>
            <person name="Lim J.S."/>
            <person name="Lee Y.H."/>
            <person name="Choi D."/>
        </authorList>
    </citation>
    <scope>NUCLEOTIDE SEQUENCE [LARGE SCALE GENOMIC DNA]</scope>
    <source>
        <strain evidence="6">cv. CM334</strain>
    </source>
</reference>
<evidence type="ECO:0000259" key="4">
    <source>
        <dbReference type="Pfam" id="PF01416"/>
    </source>
</evidence>
<dbReference type="InterPro" id="IPR004242">
    <property type="entry name" value="Transposase_21"/>
</dbReference>
<dbReference type="Pfam" id="PF01416">
    <property type="entry name" value="PseudoU_synth_1"/>
    <property type="match status" value="1"/>
</dbReference>
<comment type="similarity">
    <text evidence="1">Belongs to the tRNA pseudouridine synthase TruA family.</text>
</comment>
<dbReference type="InterPro" id="IPR020095">
    <property type="entry name" value="PsdUridine_synth_TruA_C"/>
</dbReference>
<organism evidence="5 6">
    <name type="scientific">Capsicum annuum</name>
    <name type="common">Capsicum pepper</name>
    <dbReference type="NCBI Taxonomy" id="4072"/>
    <lineage>
        <taxon>Eukaryota</taxon>
        <taxon>Viridiplantae</taxon>
        <taxon>Streptophyta</taxon>
        <taxon>Embryophyta</taxon>
        <taxon>Tracheophyta</taxon>
        <taxon>Spermatophyta</taxon>
        <taxon>Magnoliopsida</taxon>
        <taxon>eudicotyledons</taxon>
        <taxon>Gunneridae</taxon>
        <taxon>Pentapetalae</taxon>
        <taxon>asterids</taxon>
        <taxon>lamiids</taxon>
        <taxon>Solanales</taxon>
        <taxon>Solanaceae</taxon>
        <taxon>Solanoideae</taxon>
        <taxon>Capsiceae</taxon>
        <taxon>Capsicum</taxon>
    </lineage>
</organism>
<evidence type="ECO:0000313" key="5">
    <source>
        <dbReference type="EMBL" id="PHT83252.1"/>
    </source>
</evidence>
<comment type="caution">
    <text evidence="5">The sequence shown here is derived from an EMBL/GenBank/DDBJ whole genome shotgun (WGS) entry which is preliminary data.</text>
</comment>
<dbReference type="EMBL" id="AYRZ02000004">
    <property type="protein sequence ID" value="PHT83252.1"/>
    <property type="molecule type" value="Genomic_DNA"/>
</dbReference>
<reference evidence="5 6" key="2">
    <citation type="journal article" date="2017" name="Genome Biol.">
        <title>New reference genome sequences of hot pepper reveal the massive evolution of plant disease-resistance genes by retroduplication.</title>
        <authorList>
            <person name="Kim S."/>
            <person name="Park J."/>
            <person name="Yeom S.I."/>
            <person name="Kim Y.M."/>
            <person name="Seo E."/>
            <person name="Kim K.T."/>
            <person name="Kim M.S."/>
            <person name="Lee J.M."/>
            <person name="Cheong K."/>
            <person name="Shin H.S."/>
            <person name="Kim S.B."/>
            <person name="Han K."/>
            <person name="Lee J."/>
            <person name="Park M."/>
            <person name="Lee H.A."/>
            <person name="Lee H.Y."/>
            <person name="Lee Y."/>
            <person name="Oh S."/>
            <person name="Lee J.H."/>
            <person name="Choi E."/>
            <person name="Choi E."/>
            <person name="Lee S.E."/>
            <person name="Jeon J."/>
            <person name="Kim H."/>
            <person name="Choi G."/>
            <person name="Song H."/>
            <person name="Lee J."/>
            <person name="Lee S.C."/>
            <person name="Kwon J.K."/>
            <person name="Lee H.Y."/>
            <person name="Koo N."/>
            <person name="Hong Y."/>
            <person name="Kim R.W."/>
            <person name="Kang W.H."/>
            <person name="Huh J.H."/>
            <person name="Kang B.C."/>
            <person name="Yang T.J."/>
            <person name="Lee Y.H."/>
            <person name="Bennetzen J.L."/>
            <person name="Choi D."/>
        </authorList>
    </citation>
    <scope>NUCLEOTIDE SEQUENCE [LARGE SCALE GENOMIC DNA]</scope>
    <source>
        <strain evidence="6">cv. CM334</strain>
    </source>
</reference>
<dbReference type="Gramene" id="PHT83252">
    <property type="protein sequence ID" value="PHT83252"/>
    <property type="gene ID" value="T459_11695"/>
</dbReference>
<dbReference type="InterPro" id="IPR001406">
    <property type="entry name" value="PsdUridine_synth_TruA"/>
</dbReference>
<evidence type="ECO:0000256" key="2">
    <source>
        <dbReference type="ARBA" id="ARBA00022694"/>
    </source>
</evidence>
<dbReference type="GO" id="GO:0003723">
    <property type="term" value="F:RNA binding"/>
    <property type="evidence" value="ECO:0007669"/>
    <property type="project" value="InterPro"/>
</dbReference>
<feature type="domain" description="Pseudouridine synthase I TruA alpha/beta" evidence="4">
    <location>
        <begin position="337"/>
        <end position="442"/>
    </location>
</feature>
<proteinExistence type="inferred from homology"/>
<dbReference type="PANTHER" id="PTHR11142:SF4">
    <property type="entry name" value="PSEUDOURIDYLATE SYNTHASE 1 HOMOLOG"/>
    <property type="match status" value="1"/>
</dbReference>
<dbReference type="SUPFAM" id="SSF55120">
    <property type="entry name" value="Pseudouridine synthase"/>
    <property type="match status" value="1"/>
</dbReference>
<evidence type="ECO:0000256" key="3">
    <source>
        <dbReference type="ARBA" id="ARBA00023235"/>
    </source>
</evidence>
<keyword evidence="3" id="KW-0413">Isomerase</keyword>
<evidence type="ECO:0000256" key="1">
    <source>
        <dbReference type="ARBA" id="ARBA00009375"/>
    </source>
</evidence>
<dbReference type="GO" id="GO:0009982">
    <property type="term" value="F:pseudouridine synthase activity"/>
    <property type="evidence" value="ECO:0000318"/>
    <property type="project" value="GO_Central"/>
</dbReference>
<keyword evidence="6" id="KW-1185">Reference proteome</keyword>
<dbReference type="InterPro" id="IPR020097">
    <property type="entry name" value="PsdUridine_synth_TruA_a/b_dom"/>
</dbReference>
<dbReference type="Proteomes" id="UP000222542">
    <property type="component" value="Unassembled WGS sequence"/>
</dbReference>
<dbReference type="PANTHER" id="PTHR11142">
    <property type="entry name" value="PSEUDOURIDYLATE SYNTHASE"/>
    <property type="match status" value="1"/>
</dbReference>
<dbReference type="STRING" id="4072.A0A2G2ZMN7"/>
<accession>A0A2G2ZMN7</accession>
<dbReference type="FunFam" id="3.30.70.660:FF:000002">
    <property type="entry name" value="tRNA pseudouridine synthase"/>
    <property type="match status" value="1"/>
</dbReference>
<dbReference type="AlphaFoldDB" id="A0A2G2ZMN7"/>
<dbReference type="GO" id="GO:1990481">
    <property type="term" value="P:mRNA pseudouridine synthesis"/>
    <property type="evidence" value="ECO:0000318"/>
    <property type="project" value="GO_Central"/>
</dbReference>
<gene>
    <name evidence="5" type="ORF">T459_11695</name>
</gene>
<name>A0A2G2ZMN7_CAPAN</name>
<sequence length="720" mass="81974">MSTSYSMWSVILVPYNLPPWKSFKDPFMMMSLFILGLQASGKDINVYLHRLVDELKELWSDGVETFDASSGECFKIHAAILWTINDFPAYDMSYVQNLARPKGSIVEGYIIDECLIFSSMYLDDIETRFNRKDRNDDGSSNNDGPILEIFSKSVRPYKVGDYDAIPKKDFDLAQWYVLNNCKEAEPFLEKGGAQRVHQLDGTMGEVLLKELFQRDGVRTMVARYEYYKDFVVITISISSGLTSLRSGNELVKCLYCLERGHKVIAAMGKHFYDPKIKSVIFVDAPTSEGNMVIENGDFLSKKVKKRNDESPKVVEERVQESVFIYGEKEKERFNQILKYYEGTHNFHNFTRRKKDGDPVAKRYILSFNANIIVNVQGIEFMKCEVTGQNFMLHTIHKMIGLAESIMRNYAPESLIITAFQRDVNIKFPMAPEVGLYLDECFFTSYNSKWKDTQEEVSLTAYLEMAEEFKMKHIYSHIAIMEHKEGTMGVWLHYLNHQNYPDLRVVDLVKPADDGLEVVETAIDVGLGVFNNCERTNNVNSTGASDGPDITKTIMEAGLSAANNGERIDNIDSAGAILEVTETIVQADLGSINNGAINNGKSTDTTYGEARRDADLVDHRLLCVQVSTFELARQATLRMPIQEVFSGEYKMDIIDFEGVLRFDSRIYILRVDSLIQLVLRKAHSSRYSIHPGEGRISETRWLDSDIAHSRVEVEVNYHGLC</sequence>